<dbReference type="AlphaFoldDB" id="A0A6G3X2M6"/>
<dbReference type="EMBL" id="JAAGMN010003906">
    <property type="protein sequence ID" value="NEE11991.1"/>
    <property type="molecule type" value="Genomic_DNA"/>
</dbReference>
<comment type="caution">
    <text evidence="1">The sequence shown here is derived from an EMBL/GenBank/DDBJ whole genome shotgun (WGS) entry which is preliminary data.</text>
</comment>
<name>A0A6G3X2M6_9ACTN</name>
<evidence type="ECO:0000313" key="1">
    <source>
        <dbReference type="EMBL" id="NEE11991.1"/>
    </source>
</evidence>
<gene>
    <name evidence="1" type="ORF">G3M58_36735</name>
</gene>
<protein>
    <submittedName>
        <fullName evidence="1">Phage tail protein</fullName>
    </submittedName>
</protein>
<proteinExistence type="predicted"/>
<reference evidence="1" key="1">
    <citation type="submission" date="2020-01" db="EMBL/GenBank/DDBJ databases">
        <title>Insect and environment-associated Actinomycetes.</title>
        <authorList>
            <person name="Currrie C."/>
            <person name="Chevrette M."/>
            <person name="Carlson C."/>
            <person name="Stubbendieck R."/>
            <person name="Wendt-Pienkowski E."/>
        </authorList>
    </citation>
    <scope>NUCLEOTIDE SEQUENCE</scope>
    <source>
        <strain evidence="1">SID7499</strain>
    </source>
</reference>
<accession>A0A6G3X2M6</accession>
<organism evidence="1">
    <name type="scientific">Streptomyces sp. SID7499</name>
    <dbReference type="NCBI Taxonomy" id="2706086"/>
    <lineage>
        <taxon>Bacteria</taxon>
        <taxon>Bacillati</taxon>
        <taxon>Actinomycetota</taxon>
        <taxon>Actinomycetes</taxon>
        <taxon>Kitasatosporales</taxon>
        <taxon>Streptomycetaceae</taxon>
        <taxon>Streptomyces</taxon>
    </lineage>
</organism>
<sequence length="187" mass="19668">MPISRVTKLYAVQDAKIAPLTSDPEGGAPVYGALVDVPGIKSVEISGDVEVKELRGDNTLLDSDAAISNVTVSFPHAKLSLDVLKALMSSTVTDSGTTPAQKSVWKMTNTSKPLPFKLEAVTPVSGGDLIGGDVHFVLYKCIMASFPGLGLAEEDYKTPEIEARAVPLISNGEWIDVVINETAAAIA</sequence>